<keyword evidence="2" id="KW-0378">Hydrolase</keyword>
<reference evidence="2 3" key="1">
    <citation type="submission" date="2020-04" db="EMBL/GenBank/DDBJ databases">
        <title>Whole-genome sequencing of Vibrio spp. from China reveals different genetic environments of blaCTX-M-14 among diverse lineages.</title>
        <authorList>
            <person name="Zheng Z."/>
            <person name="Ye L."/>
            <person name="Chen S."/>
        </authorList>
    </citation>
    <scope>NUCLEOTIDE SEQUENCE [LARGE SCALE GENOMIC DNA]</scope>
    <source>
        <strain evidence="2 3">Vb0574</strain>
    </source>
</reference>
<evidence type="ECO:0000313" key="2">
    <source>
        <dbReference type="EMBL" id="NMU25107.1"/>
    </source>
</evidence>
<name>A0A7Y0S2L1_VIBPH</name>
<dbReference type="EMBL" id="JABCLD010000788">
    <property type="protein sequence ID" value="NMU25107.1"/>
    <property type="molecule type" value="Genomic_DNA"/>
</dbReference>
<protein>
    <submittedName>
        <fullName evidence="2">Alpha/beta hydrolase</fullName>
    </submittedName>
</protein>
<organism evidence="2 3">
    <name type="scientific">Vibrio parahaemolyticus</name>
    <dbReference type="NCBI Taxonomy" id="670"/>
    <lineage>
        <taxon>Bacteria</taxon>
        <taxon>Pseudomonadati</taxon>
        <taxon>Pseudomonadota</taxon>
        <taxon>Gammaproteobacteria</taxon>
        <taxon>Vibrionales</taxon>
        <taxon>Vibrionaceae</taxon>
        <taxon>Vibrio</taxon>
    </lineage>
</organism>
<dbReference type="SUPFAM" id="SSF53474">
    <property type="entry name" value="alpha/beta-Hydrolases"/>
    <property type="match status" value="1"/>
</dbReference>
<feature type="non-terminal residue" evidence="2">
    <location>
        <position position="1"/>
    </location>
</feature>
<dbReference type="InterPro" id="IPR013595">
    <property type="entry name" value="Pept_S33_TAP-like_C"/>
</dbReference>
<dbReference type="GO" id="GO:0016787">
    <property type="term" value="F:hydrolase activity"/>
    <property type="evidence" value="ECO:0007669"/>
    <property type="project" value="UniProtKB-KW"/>
</dbReference>
<dbReference type="InterPro" id="IPR029058">
    <property type="entry name" value="AB_hydrolase_fold"/>
</dbReference>
<dbReference type="AlphaFoldDB" id="A0A7Y0S2L1"/>
<sequence>NAVVSEVDDQFGYPLQSIDPMKRLSERPSHTIIIHDEQDKFTKYSVSAKAAEEIKNVELVTTQGQGHGRVMKCEQVFSSFDRLLDSAW</sequence>
<dbReference type="Proteomes" id="UP000555836">
    <property type="component" value="Unassembled WGS sequence"/>
</dbReference>
<accession>A0A7Y0S2L1</accession>
<dbReference type="Gene3D" id="3.40.50.1820">
    <property type="entry name" value="alpha/beta hydrolase"/>
    <property type="match status" value="1"/>
</dbReference>
<dbReference type="Pfam" id="PF08386">
    <property type="entry name" value="Abhydrolase_4"/>
    <property type="match status" value="1"/>
</dbReference>
<evidence type="ECO:0000259" key="1">
    <source>
        <dbReference type="Pfam" id="PF08386"/>
    </source>
</evidence>
<gene>
    <name evidence="2" type="ORF">HKB21_05695</name>
</gene>
<evidence type="ECO:0000313" key="3">
    <source>
        <dbReference type="Proteomes" id="UP000555836"/>
    </source>
</evidence>
<proteinExistence type="predicted"/>
<comment type="caution">
    <text evidence="2">The sequence shown here is derived from an EMBL/GenBank/DDBJ whole genome shotgun (WGS) entry which is preliminary data.</text>
</comment>
<feature type="domain" description="Peptidase S33 tripeptidyl aminopeptidase-like C-terminal" evidence="1">
    <location>
        <begin position="17"/>
        <end position="71"/>
    </location>
</feature>